<protein>
    <submittedName>
        <fullName evidence="5">Eukaryotic translation initiation factor 3 subunit J</fullName>
    </submittedName>
</protein>
<evidence type="ECO:0000313" key="6">
    <source>
        <dbReference type="Proteomes" id="UP001626550"/>
    </source>
</evidence>
<accession>A0ABD2Q0M1</accession>
<dbReference type="EMBL" id="JBJKFK010002087">
    <property type="protein sequence ID" value="KAL3311661.1"/>
    <property type="molecule type" value="Genomic_DNA"/>
</dbReference>
<keyword evidence="3" id="KW-0648">Protein biosynthesis</keyword>
<dbReference type="Proteomes" id="UP001626550">
    <property type="component" value="Unassembled WGS sequence"/>
</dbReference>
<dbReference type="PANTHER" id="PTHR21681">
    <property type="entry name" value="EUKARYOTIC TRANSLATION INITIATION FACTOR 3 SUBUNIT J"/>
    <property type="match status" value="1"/>
</dbReference>
<evidence type="ECO:0000256" key="4">
    <source>
        <dbReference type="SAM" id="Coils"/>
    </source>
</evidence>
<sequence>MVKILKMSKNWMVSQLERKNQILKKFSDWEAEAEEETSSKKEEDKLKAKVTCKGNKISIEEKIKKREEEAEMAKKLAAVELEKARNMTSKEREQLAMEAELGIVDELFSNAENKPIDSSFINPNNKEEVLALEKKLIQQFNFLEQSPHYAGFASNLIRKLMTPLELEALNPISLFANSLITEKQKALKPKSKKKKGNKLIAERDDAYAEHGAAKDGGDFDDYDDFL</sequence>
<keyword evidence="4" id="KW-0175">Coiled coil</keyword>
<dbReference type="InterPro" id="IPR023194">
    <property type="entry name" value="eIF3-like_dom_sf"/>
</dbReference>
<keyword evidence="6" id="KW-1185">Reference proteome</keyword>
<dbReference type="Pfam" id="PF08597">
    <property type="entry name" value="eIF3_subunit"/>
    <property type="match status" value="1"/>
</dbReference>
<dbReference type="PANTHER" id="PTHR21681:SF0">
    <property type="entry name" value="EUKARYOTIC TRANSLATION INITIATION FACTOR 3 SUBUNIT J"/>
    <property type="match status" value="1"/>
</dbReference>
<keyword evidence="1" id="KW-0963">Cytoplasm</keyword>
<dbReference type="InterPro" id="IPR013906">
    <property type="entry name" value="eIF3j"/>
</dbReference>
<dbReference type="GO" id="GO:0003743">
    <property type="term" value="F:translation initiation factor activity"/>
    <property type="evidence" value="ECO:0007669"/>
    <property type="project" value="UniProtKB-KW"/>
</dbReference>
<evidence type="ECO:0000256" key="2">
    <source>
        <dbReference type="ARBA" id="ARBA00022540"/>
    </source>
</evidence>
<name>A0ABD2Q0M1_9PLAT</name>
<reference evidence="5 6" key="1">
    <citation type="submission" date="2024-11" db="EMBL/GenBank/DDBJ databases">
        <title>Adaptive evolution of stress response genes in parasites aligns with host niche diversity.</title>
        <authorList>
            <person name="Hahn C."/>
            <person name="Resl P."/>
        </authorList>
    </citation>
    <scope>NUCLEOTIDE SEQUENCE [LARGE SCALE GENOMIC DNA]</scope>
    <source>
        <strain evidence="5">EGGRZ-B1_66</strain>
        <tissue evidence="5">Body</tissue>
    </source>
</reference>
<proteinExistence type="predicted"/>
<feature type="coiled-coil region" evidence="4">
    <location>
        <begin position="56"/>
        <end position="98"/>
    </location>
</feature>
<dbReference type="Gene3D" id="1.10.246.60">
    <property type="entry name" value="Eukaryotic translation initiation factor 3 like domains"/>
    <property type="match status" value="1"/>
</dbReference>
<keyword evidence="2 5" id="KW-0396">Initiation factor</keyword>
<comment type="caution">
    <text evidence="5">The sequence shown here is derived from an EMBL/GenBank/DDBJ whole genome shotgun (WGS) entry which is preliminary data.</text>
</comment>
<gene>
    <name evidence="5" type="primary">EIF3J</name>
    <name evidence="5" type="ORF">Ciccas_009759</name>
</gene>
<dbReference type="AlphaFoldDB" id="A0ABD2Q0M1"/>
<evidence type="ECO:0000313" key="5">
    <source>
        <dbReference type="EMBL" id="KAL3311661.1"/>
    </source>
</evidence>
<evidence type="ECO:0000256" key="3">
    <source>
        <dbReference type="ARBA" id="ARBA00022917"/>
    </source>
</evidence>
<organism evidence="5 6">
    <name type="scientific">Cichlidogyrus casuarinus</name>
    <dbReference type="NCBI Taxonomy" id="1844966"/>
    <lineage>
        <taxon>Eukaryota</taxon>
        <taxon>Metazoa</taxon>
        <taxon>Spiralia</taxon>
        <taxon>Lophotrochozoa</taxon>
        <taxon>Platyhelminthes</taxon>
        <taxon>Monogenea</taxon>
        <taxon>Monopisthocotylea</taxon>
        <taxon>Dactylogyridea</taxon>
        <taxon>Ancyrocephalidae</taxon>
        <taxon>Cichlidogyrus</taxon>
    </lineage>
</organism>
<evidence type="ECO:0000256" key="1">
    <source>
        <dbReference type="ARBA" id="ARBA00022490"/>
    </source>
</evidence>